<organism evidence="1">
    <name type="scientific">viral metagenome</name>
    <dbReference type="NCBI Taxonomy" id="1070528"/>
    <lineage>
        <taxon>unclassified sequences</taxon>
        <taxon>metagenomes</taxon>
        <taxon>organismal metagenomes</taxon>
    </lineage>
</organism>
<sequence length="244" mass="27924">MAYYINGYATPAAGLAALRQMKREECCKSQFKFLCTACGEHVNRGDKITKAMTCREGMTLRFRGCDSTSPYCGAGDTCFYQPNTGDVWVHIGCIPYMFNTFTNKYEKEPTAFLADPKTPIDFPLKHEITRLNRAAGIIQRAWLSRKSRNTRVWIVMDKFSKAERVYRGMITDIITHPFMLIVTFSDGEKRMYHPTHLALLNHEGLRRIYTGPTICSFSRIADLNYGHLLKFIKKELPESGSIIH</sequence>
<reference evidence="1" key="1">
    <citation type="journal article" date="2020" name="Nature">
        <title>Giant virus diversity and host interactions through global metagenomics.</title>
        <authorList>
            <person name="Schulz F."/>
            <person name="Roux S."/>
            <person name="Paez-Espino D."/>
            <person name="Jungbluth S."/>
            <person name="Walsh D.A."/>
            <person name="Denef V.J."/>
            <person name="McMahon K.D."/>
            <person name="Konstantinidis K.T."/>
            <person name="Eloe-Fadrosh E.A."/>
            <person name="Kyrpides N.C."/>
            <person name="Woyke T."/>
        </authorList>
    </citation>
    <scope>NUCLEOTIDE SEQUENCE</scope>
    <source>
        <strain evidence="1">GVMAG-M-3300021425-30</strain>
    </source>
</reference>
<evidence type="ECO:0000313" key="1">
    <source>
        <dbReference type="EMBL" id="QHT06553.1"/>
    </source>
</evidence>
<accession>A0A6C0CQI1</accession>
<name>A0A6C0CQI1_9ZZZZ</name>
<proteinExistence type="predicted"/>
<dbReference type="AlphaFoldDB" id="A0A6C0CQI1"/>
<protein>
    <submittedName>
        <fullName evidence="1">Uncharacterized protein</fullName>
    </submittedName>
</protein>
<dbReference type="EMBL" id="MN739470">
    <property type="protein sequence ID" value="QHT06553.1"/>
    <property type="molecule type" value="Genomic_DNA"/>
</dbReference>